<proteinExistence type="predicted"/>
<name>A0ABS5FA22_9PROT</name>
<comment type="caution">
    <text evidence="3">The sequence shown here is derived from an EMBL/GenBank/DDBJ whole genome shotgun (WGS) entry which is preliminary data.</text>
</comment>
<dbReference type="PROSITE" id="PS52050">
    <property type="entry name" value="WYL"/>
    <property type="match status" value="1"/>
</dbReference>
<dbReference type="InterPro" id="IPR013196">
    <property type="entry name" value="HTH_11"/>
</dbReference>
<dbReference type="Gene3D" id="1.10.10.10">
    <property type="entry name" value="Winged helix-like DNA-binding domain superfamily/Winged helix DNA-binding domain"/>
    <property type="match status" value="1"/>
</dbReference>
<gene>
    <name evidence="3" type="ORF">GXW71_33920</name>
</gene>
<dbReference type="EMBL" id="JAAGBB010000106">
    <property type="protein sequence ID" value="MBR0669397.1"/>
    <property type="molecule type" value="Genomic_DNA"/>
</dbReference>
<dbReference type="Proteomes" id="UP001196870">
    <property type="component" value="Unassembled WGS sequence"/>
</dbReference>
<dbReference type="InterPro" id="IPR036390">
    <property type="entry name" value="WH_DNA-bd_sf"/>
</dbReference>
<evidence type="ECO:0000259" key="1">
    <source>
        <dbReference type="Pfam" id="PF08279"/>
    </source>
</evidence>
<reference evidence="4" key="1">
    <citation type="journal article" date="2021" name="Syst. Appl. Microbiol.">
        <title>Roseomonas hellenica sp. nov., isolated from roots of wild-growing Alkanna tinctoria.</title>
        <authorList>
            <person name="Rat A."/>
            <person name="Naranjo H.D."/>
            <person name="Lebbe L."/>
            <person name="Cnockaert M."/>
            <person name="Krigas N."/>
            <person name="Grigoriadou K."/>
            <person name="Maloupa E."/>
            <person name="Willems A."/>
        </authorList>
    </citation>
    <scope>NUCLEOTIDE SEQUENCE [LARGE SCALE GENOMIC DNA]</scope>
    <source>
        <strain evidence="4">LMG 31523</strain>
    </source>
</reference>
<evidence type="ECO:0000313" key="4">
    <source>
        <dbReference type="Proteomes" id="UP001196870"/>
    </source>
</evidence>
<dbReference type="PANTHER" id="PTHR34580:SF3">
    <property type="entry name" value="PROTEIN PAFB"/>
    <property type="match status" value="1"/>
</dbReference>
<protein>
    <submittedName>
        <fullName evidence="3">YafY family transcriptional regulator</fullName>
    </submittedName>
</protein>
<evidence type="ECO:0000313" key="3">
    <source>
        <dbReference type="EMBL" id="MBR0669397.1"/>
    </source>
</evidence>
<sequence>MRRAGRLFDIIQALRIAPRPITAATLAEQLEVTVRTVYRDIATLQARRIPIEGAAGIGYVLRRGFDLPPLMFTADEIDAIAVGARLVRRLRDPGLQDAADAVLAKITTILPDRLRSGVAAAPFFVSDGSAAVPEGIDLSDVRRAIRETRKIRITYADAEGRRSHRTVWPIAMLYYVDVTLLGAWCELRRDYRHFRVERILTSTLLEEVFPTAGGKLLEGWFVLQQSRAADGKLFG</sequence>
<feature type="domain" description="Helix-turn-helix type 11" evidence="1">
    <location>
        <begin position="6"/>
        <end position="59"/>
    </location>
</feature>
<dbReference type="Pfam" id="PF13280">
    <property type="entry name" value="WYL"/>
    <property type="match status" value="1"/>
</dbReference>
<dbReference type="RefSeq" id="WP_211858394.1">
    <property type="nucleotide sequence ID" value="NZ_JAAGBB010000106.1"/>
</dbReference>
<dbReference type="SUPFAM" id="SSF46785">
    <property type="entry name" value="Winged helix' DNA-binding domain"/>
    <property type="match status" value="1"/>
</dbReference>
<feature type="domain" description="WYL" evidence="2">
    <location>
        <begin position="138"/>
        <end position="201"/>
    </location>
</feature>
<dbReference type="InterPro" id="IPR026881">
    <property type="entry name" value="WYL_dom"/>
</dbReference>
<dbReference type="InterPro" id="IPR036388">
    <property type="entry name" value="WH-like_DNA-bd_sf"/>
</dbReference>
<dbReference type="PANTHER" id="PTHR34580">
    <property type="match status" value="1"/>
</dbReference>
<evidence type="ECO:0000259" key="2">
    <source>
        <dbReference type="Pfam" id="PF13280"/>
    </source>
</evidence>
<organism evidence="3 4">
    <name type="scientific">Plastoroseomonas hellenica</name>
    <dbReference type="NCBI Taxonomy" id="2687306"/>
    <lineage>
        <taxon>Bacteria</taxon>
        <taxon>Pseudomonadati</taxon>
        <taxon>Pseudomonadota</taxon>
        <taxon>Alphaproteobacteria</taxon>
        <taxon>Acetobacterales</taxon>
        <taxon>Acetobacteraceae</taxon>
        <taxon>Plastoroseomonas</taxon>
    </lineage>
</organism>
<keyword evidence="4" id="KW-1185">Reference proteome</keyword>
<dbReference type="Pfam" id="PF08279">
    <property type="entry name" value="HTH_11"/>
    <property type="match status" value="1"/>
</dbReference>
<accession>A0ABS5FA22</accession>
<dbReference type="InterPro" id="IPR051534">
    <property type="entry name" value="CBASS_pafABC_assoc_protein"/>
</dbReference>